<gene>
    <name evidence="2" type="ORF">L195_g003514</name>
</gene>
<feature type="compositionally biased region" description="Basic and acidic residues" evidence="1">
    <location>
        <begin position="29"/>
        <end position="48"/>
    </location>
</feature>
<feature type="compositionally biased region" description="Basic and acidic residues" evidence="1">
    <location>
        <begin position="224"/>
        <end position="244"/>
    </location>
</feature>
<feature type="region of interest" description="Disordered" evidence="1">
    <location>
        <begin position="204"/>
        <end position="317"/>
    </location>
</feature>
<feature type="compositionally biased region" description="Polar residues" evidence="1">
    <location>
        <begin position="1068"/>
        <end position="1085"/>
    </location>
</feature>
<evidence type="ECO:0000256" key="1">
    <source>
        <dbReference type="SAM" id="MobiDB-lite"/>
    </source>
</evidence>
<feature type="region of interest" description="Disordered" evidence="1">
    <location>
        <begin position="28"/>
        <end position="75"/>
    </location>
</feature>
<dbReference type="AlphaFoldDB" id="A0A2K3NVI0"/>
<feature type="compositionally biased region" description="Low complexity" evidence="1">
    <location>
        <begin position="1012"/>
        <end position="1034"/>
    </location>
</feature>
<feature type="compositionally biased region" description="Low complexity" evidence="1">
    <location>
        <begin position="1090"/>
        <end position="1101"/>
    </location>
</feature>
<evidence type="ECO:0000313" key="2">
    <source>
        <dbReference type="EMBL" id="PNY07031.1"/>
    </source>
</evidence>
<feature type="compositionally biased region" description="Polar residues" evidence="1">
    <location>
        <begin position="962"/>
        <end position="973"/>
    </location>
</feature>
<dbReference type="GO" id="GO:0042752">
    <property type="term" value="P:regulation of circadian rhythm"/>
    <property type="evidence" value="ECO:0007669"/>
    <property type="project" value="InterPro"/>
</dbReference>
<reference evidence="2 3" key="2">
    <citation type="journal article" date="2017" name="Front. Plant Sci.">
        <title>Gene Classification and Mining of Molecular Markers Useful in Red Clover (Trifolium pratense) Breeding.</title>
        <authorList>
            <person name="Istvanek J."/>
            <person name="Dluhosova J."/>
            <person name="Dluhos P."/>
            <person name="Patkova L."/>
            <person name="Nedelnik J."/>
            <person name="Repkova J."/>
        </authorList>
    </citation>
    <scope>NUCLEOTIDE SEQUENCE [LARGE SCALE GENOMIC DNA]</scope>
    <source>
        <strain evidence="3">cv. Tatra</strain>
        <tissue evidence="2">Young leaves</tissue>
    </source>
</reference>
<feature type="region of interest" description="Disordered" evidence="1">
    <location>
        <begin position="647"/>
        <end position="674"/>
    </location>
</feature>
<name>A0A2K3NVI0_TRIPR</name>
<feature type="compositionally biased region" description="Low complexity" evidence="1">
    <location>
        <begin position="451"/>
        <end position="461"/>
    </location>
</feature>
<feature type="compositionally biased region" description="Polar residues" evidence="1">
    <location>
        <begin position="567"/>
        <end position="585"/>
    </location>
</feature>
<sequence length="1267" mass="136730">MDFSNENIEILLSEILPINFSSLTEEETVELKEVPSKRGRNHDRDSLNRSKRRRSSHSYGDEGERSTEDRFGNELDDHARDAGLSRICLPNTTSFVSDQNHRRKFTPLKRTDEMIGVVVPRKARSASVKRTQESWISGGGGEKQILRANSPGRRSVEPSASPSKSVSVQQNMKATGEVGKTSELSSSEMEIEIAELLYGLRTSKNHDSSSQKVEPTINHNTSTDAEKNKSKDCNSTEELARVQGEKPAGVGSHHGNATCHEKGSSEVPKEDIGEDKVNSGAGFGRDSADGRPLSTTWGSQSCSNLEADKQDSASTREMSIVPEDKTQRVGKFDIDLMAPPPTMLSPKGNDLSRGNLTSEIKKLAPDLEMKSEASIKVEDKVEMLVTVEKVPEEIEDTAKMAAFKDKLDVLKHYLEMPNNDIKINNKLEEQDRYKEQPTALSNPKMEKIDHSSSAPLSAVVSGPPSSLSPIGSMIMIGRYTPPLQTAVKTSKTTGSSTTTQHVDFALSESQPKRCATHYRIARNILHQKFTKMNPLLPAIIGSGSLCATKTNNVNCLISAESMVVNKQSQKHLPSSDQSSDQNGTQEKGLAATGDHNLTATKGSNYVNPVHKMQFVLQQGPQPGSTGNLVHGPAFLFSQASVAAATNQAGGVNSPNNASSYNRSQSSVAGSPCTSSTLPAAATAMSFSYPQFSANNSPYATIVHNNGYSFPISTNSLGATAAIRGASSAQTTHILGGPLHSSQIFHPLQHPQQHPHLLGVQPSYLTAQTSSSSSSHMQSHGAQLNGNNILNSTSAERQSQKQQTLQSRPHKQETEVNEKNVTSVANLTSYPLKNLQGQNYTIPVQPVNFSFKPCATSDIVGGNSGNFGDKQQQVSKGGVEVVPSQAFAVSFASFNGTNLPSNLNFSSMKQNPLVIQSLPDVARQGYQTASAPHNVQQKTCSITVEKRGGNSSHQDDEKKTTHGKSSTNGPTTLVFDNSSKNINFVLSHSNGCWPSHSVASTVITTMPFSSNTSSSQQSSQLLQLQKQHGVQQHQHSTANRNKASSTNTASATKFANNVPVLLQSHSQCKSSNQTSHSKITGRTTGSHVHHTSSITSKTPTTKNVSEKGRFSQGHMQISFGGDYTTSLPPEVQHQLNNSQHLCTKAAGPPFNGGNLKPNSEGWKIDSSANISQLQQPENSSAGSSQKSSPVCGRNVPSILSSVVGYVTVLVVVLHIHQGSNDNVGYTRLKFNEVIGPTYDTTVACWWELTEMVDNERKLESIGPEILKK</sequence>
<feature type="compositionally biased region" description="Basic and acidic residues" evidence="1">
    <location>
        <begin position="259"/>
        <end position="277"/>
    </location>
</feature>
<feature type="region of interest" description="Disordered" evidence="1">
    <location>
        <begin position="1008"/>
        <end position="1048"/>
    </location>
</feature>
<feature type="compositionally biased region" description="Polar residues" evidence="1">
    <location>
        <begin position="1170"/>
        <end position="1187"/>
    </location>
</feature>
<dbReference type="EMBL" id="ASHM01001641">
    <property type="protein sequence ID" value="PNY07031.1"/>
    <property type="molecule type" value="Genomic_DNA"/>
</dbReference>
<feature type="region of interest" description="Disordered" evidence="1">
    <location>
        <begin position="1068"/>
        <end position="1106"/>
    </location>
</feature>
<accession>A0A2K3NVI0</accession>
<feature type="compositionally biased region" description="Polar residues" evidence="1">
    <location>
        <begin position="158"/>
        <end position="173"/>
    </location>
</feature>
<feature type="region of interest" description="Disordered" evidence="1">
    <location>
        <begin position="122"/>
        <end position="187"/>
    </location>
</feature>
<feature type="compositionally biased region" description="Polar residues" evidence="1">
    <location>
        <begin position="210"/>
        <end position="223"/>
    </location>
</feature>
<feature type="region of interest" description="Disordered" evidence="1">
    <location>
        <begin position="943"/>
        <end position="973"/>
    </location>
</feature>
<dbReference type="PANTHER" id="PTHR34798">
    <property type="entry name" value="PROTEIN TIME FOR COFFEE"/>
    <property type="match status" value="1"/>
</dbReference>
<feature type="compositionally biased region" description="Polar residues" evidence="1">
    <location>
        <begin position="293"/>
        <end position="304"/>
    </location>
</feature>
<organism evidence="2 3">
    <name type="scientific">Trifolium pratense</name>
    <name type="common">Red clover</name>
    <dbReference type="NCBI Taxonomy" id="57577"/>
    <lineage>
        <taxon>Eukaryota</taxon>
        <taxon>Viridiplantae</taxon>
        <taxon>Streptophyta</taxon>
        <taxon>Embryophyta</taxon>
        <taxon>Tracheophyta</taxon>
        <taxon>Spermatophyta</taxon>
        <taxon>Magnoliopsida</taxon>
        <taxon>eudicotyledons</taxon>
        <taxon>Gunneridae</taxon>
        <taxon>Pentapetalae</taxon>
        <taxon>rosids</taxon>
        <taxon>fabids</taxon>
        <taxon>Fabales</taxon>
        <taxon>Fabaceae</taxon>
        <taxon>Papilionoideae</taxon>
        <taxon>50 kb inversion clade</taxon>
        <taxon>NPAAA clade</taxon>
        <taxon>Hologalegina</taxon>
        <taxon>IRL clade</taxon>
        <taxon>Trifolieae</taxon>
        <taxon>Trifolium</taxon>
    </lineage>
</organism>
<dbReference type="GO" id="GO:0005634">
    <property type="term" value="C:nucleus"/>
    <property type="evidence" value="ECO:0007669"/>
    <property type="project" value="TreeGrafter"/>
</dbReference>
<feature type="compositionally biased region" description="Polar residues" evidence="1">
    <location>
        <begin position="775"/>
        <end position="806"/>
    </location>
</feature>
<feature type="region of interest" description="Disordered" evidence="1">
    <location>
        <begin position="1170"/>
        <end position="1189"/>
    </location>
</feature>
<evidence type="ECO:0000313" key="3">
    <source>
        <dbReference type="Proteomes" id="UP000236291"/>
    </source>
</evidence>
<dbReference type="Proteomes" id="UP000236291">
    <property type="component" value="Unassembled WGS sequence"/>
</dbReference>
<feature type="region of interest" description="Disordered" evidence="1">
    <location>
        <begin position="433"/>
        <end position="461"/>
    </location>
</feature>
<feature type="region of interest" description="Disordered" evidence="1">
    <location>
        <begin position="1141"/>
        <end position="1162"/>
    </location>
</feature>
<comment type="caution">
    <text evidence="2">The sequence shown here is derived from an EMBL/GenBank/DDBJ whole genome shotgun (WGS) entry which is preliminary data.</text>
</comment>
<feature type="compositionally biased region" description="Basic and acidic residues" evidence="1">
    <location>
        <begin position="59"/>
        <end position="75"/>
    </location>
</feature>
<feature type="compositionally biased region" description="Polar residues" evidence="1">
    <location>
        <begin position="1035"/>
        <end position="1048"/>
    </location>
</feature>
<dbReference type="PANTHER" id="PTHR34798:SF1">
    <property type="entry name" value="TIC-LIKE PROTEIN"/>
    <property type="match status" value="1"/>
</dbReference>
<dbReference type="STRING" id="57577.A0A2K3NVI0"/>
<dbReference type="InterPro" id="IPR039317">
    <property type="entry name" value="TIC"/>
</dbReference>
<reference evidence="2 3" key="1">
    <citation type="journal article" date="2014" name="Am. J. Bot.">
        <title>Genome assembly and annotation for red clover (Trifolium pratense; Fabaceae).</title>
        <authorList>
            <person name="Istvanek J."/>
            <person name="Jaros M."/>
            <person name="Krenek A."/>
            <person name="Repkova J."/>
        </authorList>
    </citation>
    <scope>NUCLEOTIDE SEQUENCE [LARGE SCALE GENOMIC DNA]</scope>
    <source>
        <strain evidence="3">cv. Tatra</strain>
        <tissue evidence="2">Young leaves</tissue>
    </source>
</reference>
<protein>
    <submittedName>
        <fullName evidence="2">Putative TIME FOR coffee-like protein</fullName>
    </submittedName>
</protein>
<feature type="region of interest" description="Disordered" evidence="1">
    <location>
        <begin position="567"/>
        <end position="603"/>
    </location>
</feature>
<feature type="compositionally biased region" description="Basic and acidic residues" evidence="1">
    <location>
        <begin position="943"/>
        <end position="959"/>
    </location>
</feature>
<feature type="region of interest" description="Disordered" evidence="1">
    <location>
        <begin position="765"/>
        <end position="819"/>
    </location>
</feature>
<proteinExistence type="predicted"/>